<feature type="binding site" evidence="2">
    <location>
        <begin position="14"/>
        <end position="21"/>
    </location>
    <ligand>
        <name>ATP</name>
        <dbReference type="ChEBI" id="CHEBI:30616"/>
    </ligand>
</feature>
<proteinExistence type="inferred from homology"/>
<gene>
    <name evidence="2" type="primary">anmK</name>
    <name evidence="3" type="ORF">KCG44_08925</name>
</gene>
<comment type="function">
    <text evidence="2">Catalyzes the specific phosphorylation of 1,6-anhydro-N-acetylmuramic acid (anhMurNAc) with the simultaneous cleavage of the 1,6-anhydro ring, generating MurNAc-6-P. Is required for the utilization of anhMurNAc either imported from the medium or derived from its own cell wall murein, and thus plays a role in cell wall recycling.</text>
</comment>
<dbReference type="EMBL" id="JAGSPA010000003">
    <property type="protein sequence ID" value="MBV7256905.1"/>
    <property type="molecule type" value="Genomic_DNA"/>
</dbReference>
<dbReference type="GO" id="GO:0016301">
    <property type="term" value="F:kinase activity"/>
    <property type="evidence" value="ECO:0007669"/>
    <property type="project" value="UniProtKB-KW"/>
</dbReference>
<keyword evidence="2" id="KW-0547">Nucleotide-binding</keyword>
<comment type="similarity">
    <text evidence="2">Belongs to the anhydro-N-acetylmuramic acid kinase family.</text>
</comment>
<evidence type="ECO:0000313" key="3">
    <source>
        <dbReference type="EMBL" id="MBV7256905.1"/>
    </source>
</evidence>
<comment type="catalytic activity">
    <reaction evidence="2">
        <text>1,6-anhydro-N-acetyl-beta-muramate + ATP + H2O = N-acetyl-D-muramate 6-phosphate + ADP + H(+)</text>
        <dbReference type="Rhea" id="RHEA:24952"/>
        <dbReference type="ChEBI" id="CHEBI:15377"/>
        <dbReference type="ChEBI" id="CHEBI:15378"/>
        <dbReference type="ChEBI" id="CHEBI:30616"/>
        <dbReference type="ChEBI" id="CHEBI:58690"/>
        <dbReference type="ChEBI" id="CHEBI:58722"/>
        <dbReference type="ChEBI" id="CHEBI:456216"/>
        <dbReference type="EC" id="2.7.1.170"/>
    </reaction>
</comment>
<comment type="caution">
    <text evidence="3">The sequence shown here is derived from an EMBL/GenBank/DDBJ whole genome shotgun (WGS) entry which is preliminary data.</text>
</comment>
<reference evidence="3 4" key="1">
    <citation type="submission" date="2021-04" db="EMBL/GenBank/DDBJ databases">
        <authorList>
            <person name="Pira H."/>
            <person name="Risdian C."/>
            <person name="Wink J."/>
        </authorList>
    </citation>
    <scope>NUCLEOTIDE SEQUENCE [LARGE SCALE GENOMIC DNA]</scope>
    <source>
        <strain evidence="3 4">WHA3</strain>
    </source>
</reference>
<keyword evidence="1 2" id="KW-0119">Carbohydrate metabolism</keyword>
<accession>A0ABS6SF68</accession>
<protein>
    <recommendedName>
        <fullName evidence="2">Anhydro-N-acetylmuramic acid kinase</fullName>
        <ecNumber evidence="2">2.7.1.170</ecNumber>
    </recommendedName>
    <alternativeName>
        <fullName evidence="2">AnhMurNAc kinase</fullName>
    </alternativeName>
</protein>
<dbReference type="EC" id="2.7.1.170" evidence="2"/>
<organism evidence="3 4">
    <name type="scientific">Pacificimonas pallii</name>
    <dbReference type="NCBI Taxonomy" id="2827236"/>
    <lineage>
        <taxon>Bacteria</taxon>
        <taxon>Pseudomonadati</taxon>
        <taxon>Pseudomonadota</taxon>
        <taxon>Alphaproteobacteria</taxon>
        <taxon>Sphingomonadales</taxon>
        <taxon>Sphingosinicellaceae</taxon>
        <taxon>Pacificimonas</taxon>
    </lineage>
</organism>
<keyword evidence="2 3" id="KW-0418">Kinase</keyword>
<sequence length="359" mass="37718">MSSRLYRAIGLMSGTSMDGIDAALIETDGEAHIQPLAAISLDYDEAVRSEIRGAVEAALAADAPRRGAPFDALARRLTLLHTEAVKKLGEQADIIGFHGQTVAHRPDRGWTWQIGDGAVLAQLTRIDVVDDLRSADVAAGGEGAPLLPAYHRARAEALGRPLGVLNLGGVGNLTWLGDDGALIAFDTGPGNALIDDWVRVMSGVPYDDGGRIAGAGAVHQDVLANMLDLEWFDRPPPKSLDRLDFSTGATRGLSAADGAATLTAFTAETVALALAHVPQRPQRLLVTGGGRHNPLLMRMIAARAGIDVAPVESVGWNGDALEAEGFAWMAVRHLRGLPTSFPEISGPSEPVIGGTLHRA</sequence>
<dbReference type="PANTHER" id="PTHR30605:SF0">
    <property type="entry name" value="ANHYDRO-N-ACETYLMURAMIC ACID KINASE"/>
    <property type="match status" value="1"/>
</dbReference>
<dbReference type="InterPro" id="IPR005338">
    <property type="entry name" value="Anhydro_N_Ac-Mur_kinase"/>
</dbReference>
<dbReference type="Proteomes" id="UP000722336">
    <property type="component" value="Unassembled WGS sequence"/>
</dbReference>
<dbReference type="PANTHER" id="PTHR30605">
    <property type="entry name" value="ANHYDRO-N-ACETYLMURAMIC ACID KINASE"/>
    <property type="match status" value="1"/>
</dbReference>
<comment type="pathway">
    <text evidence="2">Cell wall biogenesis; peptidoglycan recycling.</text>
</comment>
<name>A0ABS6SF68_9SPHN</name>
<keyword evidence="4" id="KW-1185">Reference proteome</keyword>
<evidence type="ECO:0000313" key="4">
    <source>
        <dbReference type="Proteomes" id="UP000722336"/>
    </source>
</evidence>
<dbReference type="NCBIfam" id="NF007141">
    <property type="entry name" value="PRK09585.1-5"/>
    <property type="match status" value="1"/>
</dbReference>
<dbReference type="Pfam" id="PF03702">
    <property type="entry name" value="AnmK"/>
    <property type="match status" value="1"/>
</dbReference>
<keyword evidence="2" id="KW-0067">ATP-binding</keyword>
<comment type="pathway">
    <text evidence="2">Amino-sugar metabolism; 1,6-anhydro-N-acetylmuramate degradation.</text>
</comment>
<dbReference type="RefSeq" id="WP_218445735.1">
    <property type="nucleotide sequence ID" value="NZ_JAGSPA010000003.1"/>
</dbReference>
<dbReference type="HAMAP" id="MF_01270">
    <property type="entry name" value="AnhMurNAc_kinase"/>
    <property type="match status" value="1"/>
</dbReference>
<evidence type="ECO:0000256" key="2">
    <source>
        <dbReference type="HAMAP-Rule" id="MF_01270"/>
    </source>
</evidence>
<keyword evidence="2 3" id="KW-0808">Transferase</keyword>
<evidence type="ECO:0000256" key="1">
    <source>
        <dbReference type="ARBA" id="ARBA00023277"/>
    </source>
</evidence>